<organism evidence="2 3">
    <name type="scientific">Fundicoccus culcitae</name>
    <dbReference type="NCBI Taxonomy" id="2969821"/>
    <lineage>
        <taxon>Bacteria</taxon>
        <taxon>Bacillati</taxon>
        <taxon>Bacillota</taxon>
        <taxon>Bacilli</taxon>
        <taxon>Lactobacillales</taxon>
        <taxon>Aerococcaceae</taxon>
        <taxon>Fundicoccus</taxon>
    </lineage>
</organism>
<evidence type="ECO:0000313" key="2">
    <source>
        <dbReference type="EMBL" id="UUX34583.1"/>
    </source>
</evidence>
<evidence type="ECO:0000313" key="3">
    <source>
        <dbReference type="Proteomes" id="UP001315967"/>
    </source>
</evidence>
<dbReference type="Gene3D" id="3.30.1490.480">
    <property type="entry name" value="Endolytic murein transglycosylase"/>
    <property type="match status" value="1"/>
</dbReference>
<evidence type="ECO:0000256" key="1">
    <source>
        <dbReference type="SAM" id="MobiDB-lite"/>
    </source>
</evidence>
<feature type="region of interest" description="Disordered" evidence="1">
    <location>
        <begin position="83"/>
        <end position="142"/>
    </location>
</feature>
<dbReference type="Proteomes" id="UP001315967">
    <property type="component" value="Chromosome"/>
</dbReference>
<dbReference type="EMBL" id="CP102453">
    <property type="protein sequence ID" value="UUX34583.1"/>
    <property type="molecule type" value="Genomic_DNA"/>
</dbReference>
<proteinExistence type="predicted"/>
<name>A0ABY5P760_9LACT</name>
<protein>
    <submittedName>
        <fullName evidence="2">Endolytic transglycosylase MltG</fullName>
    </submittedName>
</protein>
<dbReference type="RefSeq" id="WP_313794084.1">
    <property type="nucleotide sequence ID" value="NZ_CP102453.1"/>
</dbReference>
<sequence>MNKNTLRSMGLGFLAAAVLTGAFAIFFQGNVPVQGIQISSILNNNQQYEDELSQYRVEMSSMISERDALESTRDTLNTSIASLNDLNEEQSSTISSLENELSNNESNTADETSTAEEVSADENETSDSTTDTTTDTIETATNTTGDFISGTFTISSGEASTDIANRLESEGYITSATEFQDLVEYWGLESILQANSYQLNSDMSINQIAEILTNGQYYYIP</sequence>
<reference evidence="2 3" key="1">
    <citation type="submission" date="2022-08" db="EMBL/GenBank/DDBJ databases">
        <title>Aerococcaceae sp. nov isolated from spoiled eye mask.</title>
        <authorList>
            <person name="Zhou G."/>
            <person name="Xie X.-B."/>
            <person name="Shi Q.-S."/>
            <person name="Wang Y.-S."/>
            <person name="Wen X."/>
            <person name="Peng H."/>
            <person name="Yang X.-J."/>
            <person name="Tao H.-B."/>
            <person name="Huang X.-M."/>
        </authorList>
    </citation>
    <scope>NUCLEOTIDE SEQUENCE [LARGE SCALE GENOMIC DNA]</scope>
    <source>
        <strain evidence="3">DM20194951</strain>
    </source>
</reference>
<feature type="compositionally biased region" description="Low complexity" evidence="1">
    <location>
        <begin position="126"/>
        <end position="142"/>
    </location>
</feature>
<gene>
    <name evidence="2" type="ORF">NRE15_02730</name>
</gene>
<feature type="compositionally biased region" description="Low complexity" evidence="1">
    <location>
        <begin position="95"/>
        <end position="107"/>
    </location>
</feature>
<keyword evidence="3" id="KW-1185">Reference proteome</keyword>
<accession>A0ABY5P760</accession>
<feature type="compositionally biased region" description="Polar residues" evidence="1">
    <location>
        <begin position="83"/>
        <end position="94"/>
    </location>
</feature>